<evidence type="ECO:0000256" key="11">
    <source>
        <dbReference type="PIRSR" id="PIRSR602717-51"/>
    </source>
</evidence>
<feature type="compositionally biased region" description="Polar residues" evidence="12">
    <location>
        <begin position="974"/>
        <end position="990"/>
    </location>
</feature>
<dbReference type="GO" id="GO:0010484">
    <property type="term" value="F:histone H3 acetyltransferase activity"/>
    <property type="evidence" value="ECO:0007669"/>
    <property type="project" value="TreeGrafter"/>
</dbReference>
<dbReference type="FunFam" id="3.30.60.60:FF:000001">
    <property type="entry name" value="Histone acetyltransferase"/>
    <property type="match status" value="1"/>
</dbReference>
<dbReference type="GO" id="GO:0040029">
    <property type="term" value="P:epigenetic regulation of gene expression"/>
    <property type="evidence" value="ECO:0007669"/>
    <property type="project" value="UniProtKB-ARBA"/>
</dbReference>
<dbReference type="InterPro" id="IPR040706">
    <property type="entry name" value="Zf-MYST"/>
</dbReference>
<sequence length="1206" mass="133942">MSIYLSAQAPETTPSYKSDTPFQSHSQRGRKRGRSQLLKKSHLTNGHASVTSVSRRQLYSRRASHGPSSTTIALETTDSPVEGSLLEFIEPVKEENRQSFEEPQQMQSEEDDEVDEDWRFKSIVDDDRGLFKSVQSQVQKSLPQALENSTQLPPTDNPLLLNNSTASVGDKLSKRTSVVHSLKELSPSQPRCPPRIQIGKYCIETWYSAPYPSEYARLNLLYVCEYCLKYFKTADVYKRHMAKCQCYYPPGNEIYRCDNISVFEVDGQMSKLYCQQLCILAKLFLDHKTLYYDVEPFLFYVVTIHDPREGYHLVGYFSKEKRSQKFNLSCIMILPPYQKQAFGRFLIDFSFLLSRIEGVSGSPEKPLSDLGRLSYESYWKSTIIPLIFPQGELRADISVQEISTKTGIDVNDVTTTLEQLASGTRLHPENGRPTLFFDAEKLSKLKSKYDERSKNWIKLKIDCLRWSPLTTDTKCIKPSLVEEISAHSSCLASPGHSPRQSSPKSPRRQLPRPVTSPLRSRTISIVTSPPPTKRRRGRPSKNATRQISNSSAPDAGTFPPTSRLGFLQHPSNSSSTLLESFPLPTSFDMMEPTPLNILSTEEETAPAALNKELPLPQYPCKKDGMLFNQQKPPDSPSGGPGSVLNNSSSANINIPSTTCTTSKSRVTSTTGEKGETGTTNRMPSRGGGGRYSLGNKSHSRLHLRRRSTVTAGALKCMDIRNFVIKCNGESEYEQTVCHNGGGISNSATMETSPIETARHSTSISPPICIDQNGTTSSNVFVSNIISSHEHVGSQFTSRSRSEPDMENLSCSEDQTLQKTSTSAENLTNAPQPFPVVNVPPDVLTRLRGSEDTPRTSPMYAPSEDSDSTDPMNQGDEGKMALGARRRHTTFSRHRGFKIPAHLQNQPRSPLPQFQSIQFATTRETSIVEEICTPLPTDPLQISLEPIITTKPKLLHHPDVSVCLVYSATPNSDSVSSTSPPFAFPQQNGTGSVPPPSNRPPSPLFPPPLSAERSVACDQPITPVQSTLTTRPTMYQPPDIVWMPVPGDFTFFQHPEPFQHPFYALPPYELQPPQTLFNPTPGIQVVPCCTATPDFQNPQSVPLNQHPLHQQPQPVMMYPQMFAPPPNTYIPAPCPGPAPQYMMMDHAQFHQIPTQSVPTPTQAAQSIMQPIPLPSGISQQQPFVSNEVIEPPSAAADWMSPSYSLRS</sequence>
<feature type="region of interest" description="Disordered" evidence="12">
    <location>
        <begin position="489"/>
        <end position="579"/>
    </location>
</feature>
<keyword evidence="9" id="KW-0007">Acetylation</keyword>
<keyword evidence="4" id="KW-0808">Transferase</keyword>
<feature type="compositionally biased region" description="Polar residues" evidence="12">
    <location>
        <begin position="66"/>
        <end position="77"/>
    </location>
</feature>
<dbReference type="PANTHER" id="PTHR10615">
    <property type="entry name" value="HISTONE ACETYLTRANSFERASE"/>
    <property type="match status" value="1"/>
</dbReference>
<feature type="compositionally biased region" description="Polar residues" evidence="12">
    <location>
        <begin position="657"/>
        <end position="666"/>
    </location>
</feature>
<dbReference type="Gene3D" id="1.10.10.10">
    <property type="entry name" value="Winged helix-like DNA-binding domain superfamily/Winged helix DNA-binding domain"/>
    <property type="match status" value="1"/>
</dbReference>
<evidence type="ECO:0000313" key="15">
    <source>
        <dbReference type="Proteomes" id="UP000278807"/>
    </source>
</evidence>
<dbReference type="PANTHER" id="PTHR10615:SF217">
    <property type="entry name" value="HISTONE ACETYLTRANSFERASE"/>
    <property type="match status" value="1"/>
</dbReference>
<dbReference type="Pfam" id="PF01853">
    <property type="entry name" value="MOZ_SAS"/>
    <property type="match status" value="1"/>
</dbReference>
<dbReference type="GO" id="GO:0005634">
    <property type="term" value="C:nucleus"/>
    <property type="evidence" value="ECO:0007669"/>
    <property type="project" value="UniProtKB-SubCell"/>
</dbReference>
<reference evidence="16" key="1">
    <citation type="submission" date="2016-04" db="UniProtKB">
        <authorList>
            <consortium name="WormBaseParasite"/>
        </authorList>
    </citation>
    <scope>IDENTIFICATION</scope>
</reference>
<organism evidence="16">
    <name type="scientific">Rodentolepis nana</name>
    <name type="common">Dwarf tapeworm</name>
    <name type="synonym">Hymenolepis nana</name>
    <dbReference type="NCBI Taxonomy" id="102285"/>
    <lineage>
        <taxon>Eukaryota</taxon>
        <taxon>Metazoa</taxon>
        <taxon>Spiralia</taxon>
        <taxon>Lophotrochozoa</taxon>
        <taxon>Platyhelminthes</taxon>
        <taxon>Cestoda</taxon>
        <taxon>Eucestoda</taxon>
        <taxon>Cyclophyllidea</taxon>
        <taxon>Hymenolepididae</taxon>
        <taxon>Rodentolepis</taxon>
    </lineage>
</organism>
<gene>
    <name evidence="14" type="ORF">HNAJ_LOCUS1294</name>
</gene>
<evidence type="ECO:0000313" key="14">
    <source>
        <dbReference type="EMBL" id="VDN97153.1"/>
    </source>
</evidence>
<proteinExistence type="inferred from homology"/>
<dbReference type="GO" id="GO:0003682">
    <property type="term" value="F:chromatin binding"/>
    <property type="evidence" value="ECO:0007669"/>
    <property type="project" value="TreeGrafter"/>
</dbReference>
<comment type="similarity">
    <text evidence="2">Belongs to the MYST (SAS/MOZ) family.</text>
</comment>
<comment type="subcellular location">
    <subcellularLocation>
        <location evidence="1">Nucleus</location>
    </subcellularLocation>
</comment>
<feature type="region of interest" description="Disordered" evidence="12">
    <location>
        <begin position="790"/>
        <end position="877"/>
    </location>
</feature>
<feature type="region of interest" description="Disordered" evidence="12">
    <location>
        <begin position="620"/>
        <end position="701"/>
    </location>
</feature>
<feature type="compositionally biased region" description="Polar residues" evidence="12">
    <location>
        <begin position="541"/>
        <end position="552"/>
    </location>
</feature>
<keyword evidence="10" id="KW-0539">Nucleus</keyword>
<evidence type="ECO:0000256" key="1">
    <source>
        <dbReference type="ARBA" id="ARBA00004123"/>
    </source>
</evidence>
<evidence type="ECO:0000256" key="6">
    <source>
        <dbReference type="ARBA" id="ARBA00022771"/>
    </source>
</evidence>
<dbReference type="Pfam" id="PF17772">
    <property type="entry name" value="zf-MYST"/>
    <property type="match status" value="1"/>
</dbReference>
<dbReference type="InterPro" id="IPR002717">
    <property type="entry name" value="HAT_MYST-type"/>
</dbReference>
<feature type="compositionally biased region" description="Pro residues" evidence="12">
    <location>
        <begin position="992"/>
        <end position="1008"/>
    </location>
</feature>
<dbReference type="WBParaSite" id="HNAJ_0000129401-mRNA-1">
    <property type="protein sequence ID" value="HNAJ_0000129401-mRNA-1"/>
    <property type="gene ID" value="HNAJ_0000129401"/>
</dbReference>
<feature type="region of interest" description="Disordered" evidence="12">
    <location>
        <begin position="1"/>
        <end position="77"/>
    </location>
</feature>
<feature type="compositionally biased region" description="Low complexity" evidence="12">
    <location>
        <begin position="667"/>
        <end position="679"/>
    </location>
</feature>
<dbReference type="EMBL" id="UZAE01000484">
    <property type="protein sequence ID" value="VDN97153.1"/>
    <property type="molecule type" value="Genomic_DNA"/>
</dbReference>
<name>A0A158QH22_RODNA</name>
<evidence type="ECO:0000256" key="7">
    <source>
        <dbReference type="ARBA" id="ARBA00022833"/>
    </source>
</evidence>
<keyword evidence="6" id="KW-0863">Zinc-finger</keyword>
<feature type="region of interest" description="Disordered" evidence="12">
    <location>
        <begin position="94"/>
        <end position="116"/>
    </location>
</feature>
<feature type="compositionally biased region" description="Polar residues" evidence="12">
    <location>
        <begin position="808"/>
        <end position="830"/>
    </location>
</feature>
<keyword evidence="8" id="KW-0156">Chromatin regulator</keyword>
<dbReference type="Gene3D" id="3.40.630.30">
    <property type="match status" value="1"/>
</dbReference>
<feature type="region of interest" description="Disordered" evidence="12">
    <location>
        <begin position="974"/>
        <end position="1010"/>
    </location>
</feature>
<keyword evidence="7" id="KW-0862">Zinc</keyword>
<feature type="compositionally biased region" description="Polar residues" evidence="12">
    <location>
        <begin position="517"/>
        <end position="527"/>
    </location>
</feature>
<dbReference type="GO" id="GO:0006357">
    <property type="term" value="P:regulation of transcription by RNA polymerase II"/>
    <property type="evidence" value="ECO:0007669"/>
    <property type="project" value="TreeGrafter"/>
</dbReference>
<evidence type="ECO:0000313" key="16">
    <source>
        <dbReference type="WBParaSite" id="HNAJ_0000129401-mRNA-1"/>
    </source>
</evidence>
<dbReference type="InterPro" id="IPR036388">
    <property type="entry name" value="WH-like_DNA-bd_sf"/>
</dbReference>
<feature type="compositionally biased region" description="Polar residues" evidence="12">
    <location>
        <begin position="43"/>
        <end position="57"/>
    </location>
</feature>
<dbReference type="AlphaFoldDB" id="A0A158QH22"/>
<keyword evidence="5" id="KW-0479">Metal-binding</keyword>
<reference evidence="14 15" key="2">
    <citation type="submission" date="2018-11" db="EMBL/GenBank/DDBJ databases">
        <authorList>
            <consortium name="Pathogen Informatics"/>
        </authorList>
    </citation>
    <scope>NUCLEOTIDE SEQUENCE [LARGE SCALE GENOMIC DNA]</scope>
</reference>
<evidence type="ECO:0000256" key="8">
    <source>
        <dbReference type="ARBA" id="ARBA00022853"/>
    </source>
</evidence>
<dbReference type="SUPFAM" id="SSF55729">
    <property type="entry name" value="Acyl-CoA N-acyltransferases (Nat)"/>
    <property type="match status" value="1"/>
</dbReference>
<dbReference type="PROSITE" id="PS51726">
    <property type="entry name" value="MYST_HAT"/>
    <property type="match status" value="1"/>
</dbReference>
<dbReference type="GO" id="GO:0070776">
    <property type="term" value="C:MOZ/MORF histone acetyltransferase complex"/>
    <property type="evidence" value="ECO:0007669"/>
    <property type="project" value="TreeGrafter"/>
</dbReference>
<keyword evidence="15" id="KW-1185">Reference proteome</keyword>
<feature type="domain" description="MYST-type HAT" evidence="13">
    <location>
        <begin position="188"/>
        <end position="468"/>
    </location>
</feature>
<protein>
    <recommendedName>
        <fullName evidence="3">histone acetyltransferase</fullName>
        <ecNumber evidence="3">2.3.1.48</ecNumber>
    </recommendedName>
</protein>
<feature type="active site" description="Proton donor/acceptor" evidence="11">
    <location>
        <position position="364"/>
    </location>
</feature>
<evidence type="ECO:0000256" key="3">
    <source>
        <dbReference type="ARBA" id="ARBA00013184"/>
    </source>
</evidence>
<feature type="compositionally biased region" description="Basic residues" evidence="12">
    <location>
        <begin position="27"/>
        <end position="42"/>
    </location>
</feature>
<dbReference type="STRING" id="102285.A0A158QH22"/>
<evidence type="ECO:0000256" key="4">
    <source>
        <dbReference type="ARBA" id="ARBA00022679"/>
    </source>
</evidence>
<accession>A0A158QH22</accession>
<dbReference type="Proteomes" id="UP000278807">
    <property type="component" value="Unassembled WGS sequence"/>
</dbReference>
<evidence type="ECO:0000256" key="2">
    <source>
        <dbReference type="ARBA" id="ARBA00010107"/>
    </source>
</evidence>
<dbReference type="GO" id="GO:0003712">
    <property type="term" value="F:transcription coregulator activity"/>
    <property type="evidence" value="ECO:0007669"/>
    <property type="project" value="TreeGrafter"/>
</dbReference>
<dbReference type="Gene3D" id="3.30.60.60">
    <property type="entry name" value="N-acetyl transferase-like"/>
    <property type="match status" value="1"/>
</dbReference>
<evidence type="ECO:0000259" key="13">
    <source>
        <dbReference type="PROSITE" id="PS51726"/>
    </source>
</evidence>
<evidence type="ECO:0000256" key="12">
    <source>
        <dbReference type="SAM" id="MobiDB-lite"/>
    </source>
</evidence>
<feature type="compositionally biased region" description="Polar residues" evidence="12">
    <location>
        <begin position="569"/>
        <end position="578"/>
    </location>
</feature>
<feature type="compositionally biased region" description="Polar residues" evidence="12">
    <location>
        <begin position="9"/>
        <end position="26"/>
    </location>
</feature>
<evidence type="ECO:0000256" key="9">
    <source>
        <dbReference type="ARBA" id="ARBA00022990"/>
    </source>
</evidence>
<dbReference type="OrthoDB" id="6265568at2759"/>
<evidence type="ECO:0000256" key="5">
    <source>
        <dbReference type="ARBA" id="ARBA00022723"/>
    </source>
</evidence>
<dbReference type="InterPro" id="IPR016181">
    <property type="entry name" value="Acyl_CoA_acyltransferase"/>
</dbReference>
<feature type="compositionally biased region" description="Low complexity" evidence="12">
    <location>
        <begin position="645"/>
        <end position="656"/>
    </location>
</feature>
<dbReference type="InterPro" id="IPR050603">
    <property type="entry name" value="MYST_HAT"/>
</dbReference>
<dbReference type="EC" id="2.3.1.48" evidence="3"/>
<dbReference type="GO" id="GO:0008270">
    <property type="term" value="F:zinc ion binding"/>
    <property type="evidence" value="ECO:0007669"/>
    <property type="project" value="UniProtKB-KW"/>
</dbReference>
<evidence type="ECO:0000256" key="10">
    <source>
        <dbReference type="ARBA" id="ARBA00023242"/>
    </source>
</evidence>
<dbReference type="FunFam" id="3.40.630.30:FF:000001">
    <property type="entry name" value="Histone acetyltransferase"/>
    <property type="match status" value="1"/>
</dbReference>